<dbReference type="AlphaFoldDB" id="A0A151JYM3"/>
<gene>
    <name evidence="1" type="ORF">ALC56_04006</name>
</gene>
<dbReference type="Proteomes" id="UP000078541">
    <property type="component" value="Unassembled WGS sequence"/>
</dbReference>
<accession>A0A151JYM3</accession>
<dbReference type="EMBL" id="KQ981456">
    <property type="protein sequence ID" value="KYN41543.1"/>
    <property type="molecule type" value="Genomic_DNA"/>
</dbReference>
<name>A0A151JYM3_9HYME</name>
<evidence type="ECO:0000313" key="2">
    <source>
        <dbReference type="Proteomes" id="UP000078541"/>
    </source>
</evidence>
<sequence length="246" mass="28077">MKTQMEAVEKQRDRFSTARNFYHRCVHNKMLQLIEQQKSEKQSVQAHAIISGARPRSFLSPLQIGALQLAAFLNKKNAFRKLLEVLLVSDYCSLYQEAFILGNADFNTQILDGLNIFHAIGGIQYLTPSTAVASNQKIERLTTMPTSEIVGNFGSIPLMAFEKKKESGLKAIKILNLGDIHQVSSQLLLSLSDLLWLYKMDRFALHTKMELFYGRSNKTNYSIKRKYCACHLVMHPPAIMIQFLQY</sequence>
<protein>
    <submittedName>
        <fullName evidence="1">Uncharacterized protein</fullName>
    </submittedName>
</protein>
<proteinExistence type="predicted"/>
<evidence type="ECO:0000313" key="1">
    <source>
        <dbReference type="EMBL" id="KYN41543.1"/>
    </source>
</evidence>
<organism evidence="1 2">
    <name type="scientific">Trachymyrmex septentrionalis</name>
    <dbReference type="NCBI Taxonomy" id="34720"/>
    <lineage>
        <taxon>Eukaryota</taxon>
        <taxon>Metazoa</taxon>
        <taxon>Ecdysozoa</taxon>
        <taxon>Arthropoda</taxon>
        <taxon>Hexapoda</taxon>
        <taxon>Insecta</taxon>
        <taxon>Pterygota</taxon>
        <taxon>Neoptera</taxon>
        <taxon>Endopterygota</taxon>
        <taxon>Hymenoptera</taxon>
        <taxon>Apocrita</taxon>
        <taxon>Aculeata</taxon>
        <taxon>Formicoidea</taxon>
        <taxon>Formicidae</taxon>
        <taxon>Myrmicinae</taxon>
        <taxon>Trachymyrmex</taxon>
    </lineage>
</organism>
<reference evidence="1 2" key="1">
    <citation type="submission" date="2016-03" db="EMBL/GenBank/DDBJ databases">
        <title>Trachymyrmex septentrionalis WGS genome.</title>
        <authorList>
            <person name="Nygaard S."/>
            <person name="Hu H."/>
            <person name="Boomsma J."/>
            <person name="Zhang G."/>
        </authorList>
    </citation>
    <scope>NUCLEOTIDE SEQUENCE [LARGE SCALE GENOMIC DNA]</scope>
    <source>
        <strain evidence="1">Tsep2-gDNA-1</strain>
        <tissue evidence="1">Whole body</tissue>
    </source>
</reference>
<keyword evidence="2" id="KW-1185">Reference proteome</keyword>